<proteinExistence type="predicted"/>
<dbReference type="Proteomes" id="UP000003465">
    <property type="component" value="Unassembled WGS sequence"/>
</dbReference>
<organism evidence="1 2">
    <name type="scientific">Pseudomonas amygdali pv. mori str. 301020</name>
    <dbReference type="NCBI Taxonomy" id="629261"/>
    <lineage>
        <taxon>Bacteria</taxon>
        <taxon>Pseudomonadati</taxon>
        <taxon>Pseudomonadota</taxon>
        <taxon>Gammaproteobacteria</taxon>
        <taxon>Pseudomonadales</taxon>
        <taxon>Pseudomonadaceae</taxon>
        <taxon>Pseudomonas</taxon>
        <taxon>Pseudomonas amygdali</taxon>
    </lineage>
</organism>
<dbReference type="AlphaFoldDB" id="A0A656G7S5"/>
<evidence type="ECO:0000313" key="2">
    <source>
        <dbReference type="Proteomes" id="UP000003465"/>
    </source>
</evidence>
<gene>
    <name evidence="1" type="ORF">PSYMO_11525</name>
</gene>
<evidence type="ECO:0000313" key="1">
    <source>
        <dbReference type="EMBL" id="EGH22096.1"/>
    </source>
</evidence>
<sequence>MPNRARQHSSSLIIQICRDVLNQVTWALRIDYLKNKGPLAAGEFFITFLAARLMASSLP</sequence>
<dbReference type="EMBL" id="AEAG01000449">
    <property type="protein sequence ID" value="EGH22096.1"/>
    <property type="molecule type" value="Genomic_DNA"/>
</dbReference>
<reference evidence="1 2" key="1">
    <citation type="journal article" date="2011" name="PLoS Pathog.">
        <title>Dynamic evolution of pathogenicity revealed by sequencing and comparative genomics of 19 Pseudomonas syringae isolates.</title>
        <authorList>
            <person name="Baltrus D.A."/>
            <person name="Nishimura M.T."/>
            <person name="Romanchuk A."/>
            <person name="Chang J.H."/>
            <person name="Mukhtar M.S."/>
            <person name="Cherkis K."/>
            <person name="Roach J."/>
            <person name="Grant S.R."/>
            <person name="Jones C.D."/>
            <person name="Dangl J.L."/>
        </authorList>
    </citation>
    <scope>NUCLEOTIDE SEQUENCE [LARGE SCALE GENOMIC DNA]</scope>
    <source>
        <strain evidence="1 2">301020</strain>
    </source>
</reference>
<protein>
    <submittedName>
        <fullName evidence="1">Uncharacterized protein</fullName>
    </submittedName>
</protein>
<comment type="caution">
    <text evidence="1">The sequence shown here is derived from an EMBL/GenBank/DDBJ whole genome shotgun (WGS) entry which is preliminary data.</text>
</comment>
<name>A0A656G7S5_PSEA0</name>
<accession>A0A656G7S5</accession>